<dbReference type="AlphaFoldDB" id="A0A8W7PU04"/>
<feature type="chain" id="PRO_5036495818" description="Secreted protein" evidence="1">
    <location>
        <begin position="44"/>
        <end position="269"/>
    </location>
</feature>
<keyword evidence="1" id="KW-0732">Signal</keyword>
<evidence type="ECO:0000313" key="2">
    <source>
        <dbReference type="EnsemblMetazoa" id="ACOM037650-PA.1"/>
    </source>
</evidence>
<evidence type="ECO:0000256" key="1">
    <source>
        <dbReference type="SAM" id="SignalP"/>
    </source>
</evidence>
<name>A0A8W7PU04_ANOCL</name>
<feature type="signal peptide" evidence="1">
    <location>
        <begin position="1"/>
        <end position="43"/>
    </location>
</feature>
<organism evidence="2">
    <name type="scientific">Anopheles coluzzii</name>
    <name type="common">African malaria mosquito</name>
    <dbReference type="NCBI Taxonomy" id="1518534"/>
    <lineage>
        <taxon>Eukaryota</taxon>
        <taxon>Metazoa</taxon>
        <taxon>Ecdysozoa</taxon>
        <taxon>Arthropoda</taxon>
        <taxon>Hexapoda</taxon>
        <taxon>Insecta</taxon>
        <taxon>Pterygota</taxon>
        <taxon>Neoptera</taxon>
        <taxon>Endopterygota</taxon>
        <taxon>Diptera</taxon>
        <taxon>Nematocera</taxon>
        <taxon>Culicoidea</taxon>
        <taxon>Culicidae</taxon>
        <taxon>Anophelinae</taxon>
        <taxon>Anopheles</taxon>
    </lineage>
</organism>
<proteinExistence type="predicted"/>
<reference evidence="2" key="1">
    <citation type="submission" date="2022-08" db="UniProtKB">
        <authorList>
            <consortium name="EnsemblMetazoa"/>
        </authorList>
    </citation>
    <scope>IDENTIFICATION</scope>
</reference>
<dbReference type="Proteomes" id="UP000075882">
    <property type="component" value="Unassembled WGS sequence"/>
</dbReference>
<accession>A0A8W7PU04</accession>
<sequence>MLTSNCDDCSSAASTGTATVRCDMVRAPLLALLLLLLLPVASPFAPGTAGVLDEPVQRFDAFHQIVHQIEQVRLQQYHVLRHRYLYLDHAWLVRFQRPLDGHVEPGPNEQLLHEQIAHHLLHMAVPVRERFHVARERLDEADLVALPVEPQCERFLARFHDFMSPHHKHPGDQFDRDAVLQQIDHQYARADELYAALQVGPLPLRSRLSRLVNVLRVVEIRTIVLLLGLGTVDHEHKRRSVAEYFQQIQHRPFRYTFRGKEFLRIHQLG</sequence>
<dbReference type="EnsemblMetazoa" id="ACOM037650-RA">
    <property type="protein sequence ID" value="ACOM037650-PA.1"/>
    <property type="gene ID" value="ACOM037650"/>
</dbReference>
<evidence type="ECO:0008006" key="3">
    <source>
        <dbReference type="Google" id="ProtNLM"/>
    </source>
</evidence>
<protein>
    <recommendedName>
        <fullName evidence="3">Secreted protein</fullName>
    </recommendedName>
</protein>